<dbReference type="Proteomes" id="UP001267878">
    <property type="component" value="Unassembled WGS sequence"/>
</dbReference>
<accession>A0ABU1VPM1</accession>
<keyword evidence="2" id="KW-1185">Reference proteome</keyword>
<comment type="caution">
    <text evidence="1">The sequence shown here is derived from an EMBL/GenBank/DDBJ whole genome shotgun (WGS) entry which is preliminary data.</text>
</comment>
<sequence>MRNLIAVIYYLLAMFGCEGGTTIVSRSVIDGVDVIHSKTRIMAGIAHFECIASASGECHYTLFPRQCAPADGDCATQPIERFTMAAGATREVVGLPGFNACVTQADIPLGSDCKPPQGDEANEPR</sequence>
<name>A0ABU1VPM1_9GAMM</name>
<dbReference type="EMBL" id="JAVDVW010000001">
    <property type="protein sequence ID" value="MDR7099430.1"/>
    <property type="molecule type" value="Genomic_DNA"/>
</dbReference>
<reference evidence="1 2" key="1">
    <citation type="submission" date="2023-07" db="EMBL/GenBank/DDBJ databases">
        <title>Sorghum-associated microbial communities from plants grown in Nebraska, USA.</title>
        <authorList>
            <person name="Schachtman D."/>
        </authorList>
    </citation>
    <scope>NUCLEOTIDE SEQUENCE [LARGE SCALE GENOMIC DNA]</scope>
    <source>
        <strain evidence="1 2">BE187</strain>
    </source>
</reference>
<evidence type="ECO:0000313" key="2">
    <source>
        <dbReference type="Proteomes" id="UP001267878"/>
    </source>
</evidence>
<evidence type="ECO:0008006" key="3">
    <source>
        <dbReference type="Google" id="ProtNLM"/>
    </source>
</evidence>
<protein>
    <recommendedName>
        <fullName evidence="3">Lipoprotein</fullName>
    </recommendedName>
</protein>
<dbReference type="RefSeq" id="WP_310053631.1">
    <property type="nucleotide sequence ID" value="NZ_JAVDVW010000001.1"/>
</dbReference>
<evidence type="ECO:0000313" key="1">
    <source>
        <dbReference type="EMBL" id="MDR7099430.1"/>
    </source>
</evidence>
<proteinExistence type="predicted"/>
<organism evidence="1 2">
    <name type="scientific">Agrilutibacter niabensis</name>
    <dbReference type="NCBI Taxonomy" id="380628"/>
    <lineage>
        <taxon>Bacteria</taxon>
        <taxon>Pseudomonadati</taxon>
        <taxon>Pseudomonadota</taxon>
        <taxon>Gammaproteobacteria</taxon>
        <taxon>Lysobacterales</taxon>
        <taxon>Lysobacteraceae</taxon>
        <taxon>Agrilutibacter</taxon>
    </lineage>
</organism>
<dbReference type="PROSITE" id="PS51257">
    <property type="entry name" value="PROKAR_LIPOPROTEIN"/>
    <property type="match status" value="1"/>
</dbReference>
<gene>
    <name evidence="1" type="ORF">J2X04_001777</name>
</gene>